<dbReference type="Proteomes" id="UP000315082">
    <property type="component" value="Chromosome"/>
</dbReference>
<accession>A0A518JZL7</accession>
<evidence type="ECO:0000256" key="2">
    <source>
        <dbReference type="ARBA" id="ARBA00022729"/>
    </source>
</evidence>
<dbReference type="Pfam" id="PF22244">
    <property type="entry name" value="GCE_fung"/>
    <property type="match status" value="1"/>
</dbReference>
<evidence type="ECO:0000256" key="4">
    <source>
        <dbReference type="SAM" id="MobiDB-lite"/>
    </source>
</evidence>
<proteinExistence type="predicted"/>
<dbReference type="InterPro" id="IPR054579">
    <property type="entry name" value="GCE-like_dom"/>
</dbReference>
<keyword evidence="8" id="KW-1185">Reference proteome</keyword>
<dbReference type="Gene3D" id="3.40.50.1820">
    <property type="entry name" value="alpha/beta hydrolase"/>
    <property type="match status" value="1"/>
</dbReference>
<feature type="signal peptide" evidence="5">
    <location>
        <begin position="1"/>
        <end position="27"/>
    </location>
</feature>
<dbReference type="EMBL" id="CP036348">
    <property type="protein sequence ID" value="QDV70991.1"/>
    <property type="molecule type" value="Genomic_DNA"/>
</dbReference>
<dbReference type="AlphaFoldDB" id="A0A518JZL7"/>
<feature type="domain" description="4-O-methyl-glucuronoyl methylesterase-like" evidence="6">
    <location>
        <begin position="225"/>
        <end position="360"/>
    </location>
</feature>
<protein>
    <submittedName>
        <fullName evidence="7">Alpha/beta hydrolase family protein</fullName>
    </submittedName>
</protein>
<dbReference type="InterPro" id="IPR050261">
    <property type="entry name" value="FrsA_esterase"/>
</dbReference>
<feature type="compositionally biased region" description="Low complexity" evidence="4">
    <location>
        <begin position="33"/>
        <end position="58"/>
    </location>
</feature>
<sequence length="395" mass="43055" precursor="true">MNASRLFMRLAGCALLSLPCHWTAAQAQSGSAARSPATATATAQSPASAAPPATEAPTRLPQTEILAYRAADGTIQTAQSPADWEARRLEVLAGMEAIMGAMPGEEKRVPLDVRIDSEEDCGNYVRRLITYQSEPGSRVPAYLSIPKTLLADDAKPAAAVLCLHPTDNSVGHKVVVGLGGRANRQYAAELAERGFVTLAPSYPLLANYQPDLEALGWTSGTLKAIWDNMRGIDLLQSLPYVRKESIGAIGHSLGGHNAVYTAVFDPRIRAIVSSCGLDSFLDYYGSVPSVWQLGSGWTSTRYMPRLAEYRGRLEEIPFDFHELIAALAPRPMLIVAPLHDSNFQHDSVDRVADTAKKVYQLHDAADRLQVEHPDCDHDFPEAMRLKAYKLFTETL</sequence>
<dbReference type="KEGG" id="rcf:Poly24_47240"/>
<evidence type="ECO:0000256" key="5">
    <source>
        <dbReference type="SAM" id="SignalP"/>
    </source>
</evidence>
<dbReference type="GO" id="GO:0052689">
    <property type="term" value="F:carboxylic ester hydrolase activity"/>
    <property type="evidence" value="ECO:0007669"/>
    <property type="project" value="UniProtKB-KW"/>
</dbReference>
<keyword evidence="1" id="KW-0719">Serine esterase</keyword>
<name>A0A518JZL7_9BACT</name>
<evidence type="ECO:0000256" key="1">
    <source>
        <dbReference type="ARBA" id="ARBA00022487"/>
    </source>
</evidence>
<evidence type="ECO:0000259" key="6">
    <source>
        <dbReference type="Pfam" id="PF22244"/>
    </source>
</evidence>
<feature type="region of interest" description="Disordered" evidence="4">
    <location>
        <begin position="33"/>
        <end position="59"/>
    </location>
</feature>
<keyword evidence="2 5" id="KW-0732">Signal</keyword>
<gene>
    <name evidence="7" type="ORF">Poly24_47240</name>
</gene>
<dbReference type="RefSeq" id="WP_231753297.1">
    <property type="nucleotide sequence ID" value="NZ_CP036348.1"/>
</dbReference>
<dbReference type="InterPro" id="IPR029058">
    <property type="entry name" value="AB_hydrolase_fold"/>
</dbReference>
<dbReference type="PANTHER" id="PTHR22946">
    <property type="entry name" value="DIENELACTONE HYDROLASE DOMAIN-CONTAINING PROTEIN-RELATED"/>
    <property type="match status" value="1"/>
</dbReference>
<dbReference type="PANTHER" id="PTHR22946:SF9">
    <property type="entry name" value="POLYKETIDE TRANSFERASE AF380"/>
    <property type="match status" value="1"/>
</dbReference>
<reference evidence="7 8" key="1">
    <citation type="submission" date="2019-02" db="EMBL/GenBank/DDBJ databases">
        <title>Deep-cultivation of Planctomycetes and their phenomic and genomic characterization uncovers novel biology.</title>
        <authorList>
            <person name="Wiegand S."/>
            <person name="Jogler M."/>
            <person name="Boedeker C."/>
            <person name="Pinto D."/>
            <person name="Vollmers J."/>
            <person name="Rivas-Marin E."/>
            <person name="Kohn T."/>
            <person name="Peeters S.H."/>
            <person name="Heuer A."/>
            <person name="Rast P."/>
            <person name="Oberbeckmann S."/>
            <person name="Bunk B."/>
            <person name="Jeske O."/>
            <person name="Meyerdierks A."/>
            <person name="Storesund J.E."/>
            <person name="Kallscheuer N."/>
            <person name="Luecker S."/>
            <person name="Lage O.M."/>
            <person name="Pohl T."/>
            <person name="Merkel B.J."/>
            <person name="Hornburger P."/>
            <person name="Mueller R.-W."/>
            <person name="Bruemmer F."/>
            <person name="Labrenz M."/>
            <person name="Spormann A.M."/>
            <person name="Op den Camp H."/>
            <person name="Overmann J."/>
            <person name="Amann R."/>
            <person name="Jetten M.S.M."/>
            <person name="Mascher T."/>
            <person name="Medema M.H."/>
            <person name="Devos D.P."/>
            <person name="Kaster A.-K."/>
            <person name="Ovreas L."/>
            <person name="Rohde M."/>
            <person name="Galperin M.Y."/>
            <person name="Jogler C."/>
        </authorList>
    </citation>
    <scope>NUCLEOTIDE SEQUENCE [LARGE SCALE GENOMIC DNA]</scope>
    <source>
        <strain evidence="7 8">Poly24</strain>
    </source>
</reference>
<keyword evidence="3 7" id="KW-0378">Hydrolase</keyword>
<feature type="chain" id="PRO_5022196284" evidence="5">
    <location>
        <begin position="28"/>
        <end position="395"/>
    </location>
</feature>
<evidence type="ECO:0000313" key="8">
    <source>
        <dbReference type="Proteomes" id="UP000315082"/>
    </source>
</evidence>
<organism evidence="7 8">
    <name type="scientific">Rosistilla carotiformis</name>
    <dbReference type="NCBI Taxonomy" id="2528017"/>
    <lineage>
        <taxon>Bacteria</taxon>
        <taxon>Pseudomonadati</taxon>
        <taxon>Planctomycetota</taxon>
        <taxon>Planctomycetia</taxon>
        <taxon>Pirellulales</taxon>
        <taxon>Pirellulaceae</taxon>
        <taxon>Rosistilla</taxon>
    </lineage>
</organism>
<evidence type="ECO:0000256" key="3">
    <source>
        <dbReference type="ARBA" id="ARBA00022801"/>
    </source>
</evidence>
<dbReference type="SUPFAM" id="SSF53474">
    <property type="entry name" value="alpha/beta-Hydrolases"/>
    <property type="match status" value="1"/>
</dbReference>
<evidence type="ECO:0000313" key="7">
    <source>
        <dbReference type="EMBL" id="QDV70991.1"/>
    </source>
</evidence>